<reference evidence="3" key="1">
    <citation type="submission" date="2022-06" db="EMBL/GenBank/DDBJ databases">
        <title>Sequencing the genomes of 1000 actinobacteria strains.</title>
        <authorList>
            <person name="Klenk H.-P."/>
        </authorList>
    </citation>
    <scope>NUCLEOTIDE SEQUENCE</scope>
    <source>
        <strain evidence="3">DSM 22016</strain>
    </source>
</reference>
<dbReference type="Pfam" id="PF04230">
    <property type="entry name" value="PS_pyruv_trans"/>
    <property type="match status" value="1"/>
</dbReference>
<gene>
    <name evidence="3" type="ORF">BJ978_000140</name>
</gene>
<evidence type="ECO:0000259" key="2">
    <source>
        <dbReference type="Pfam" id="PF04230"/>
    </source>
</evidence>
<sequence>MTVELYNWRPRSPLVPIPVLRRLRGRRLRNFGDELGPLVVRGLLASLTLGEEAASGKRERLLSVGSVMHFAKPGDHVWGSGINGKVAQPVRVRAGDLHVHAVRGPLSRKYLASRGHDVPEVYGDPALLIAHVDDRFCLAGAVKLRRRLVVPNLNDASRYRHHPDAVSPLADPIDIARLIASSEFVVGSSLHAMVLADVYGVPSRPLVSGHESTFKYEDYYSGTGRELPEFALDIDHADKLGAVQAAMFNPQPLIASFPKELFRSATESSEGAPSSNRAHRRGSGTT</sequence>
<dbReference type="GO" id="GO:0016740">
    <property type="term" value="F:transferase activity"/>
    <property type="evidence" value="ECO:0007669"/>
    <property type="project" value="UniProtKB-KW"/>
</dbReference>
<keyword evidence="4" id="KW-1185">Reference proteome</keyword>
<feature type="domain" description="Polysaccharide pyruvyl transferase" evidence="2">
    <location>
        <begin position="77"/>
        <end position="206"/>
    </location>
</feature>
<feature type="compositionally biased region" description="Polar residues" evidence="1">
    <location>
        <begin position="265"/>
        <end position="276"/>
    </location>
</feature>
<name>A0A9X2H4W1_9MICO</name>
<evidence type="ECO:0000313" key="4">
    <source>
        <dbReference type="Proteomes" id="UP001139722"/>
    </source>
</evidence>
<dbReference type="AlphaFoldDB" id="A0A9X2H4W1"/>
<feature type="compositionally biased region" description="Basic residues" evidence="1">
    <location>
        <begin position="277"/>
        <end position="286"/>
    </location>
</feature>
<keyword evidence="3" id="KW-0808">Transferase</keyword>
<organism evidence="3 4">
    <name type="scientific">Agromyces terreus</name>
    <dbReference type="NCBI Taxonomy" id="424795"/>
    <lineage>
        <taxon>Bacteria</taxon>
        <taxon>Bacillati</taxon>
        <taxon>Actinomycetota</taxon>
        <taxon>Actinomycetes</taxon>
        <taxon>Micrococcales</taxon>
        <taxon>Microbacteriaceae</taxon>
        <taxon>Agromyces</taxon>
    </lineage>
</organism>
<dbReference type="InterPro" id="IPR007345">
    <property type="entry name" value="Polysacch_pyruvyl_Trfase"/>
</dbReference>
<accession>A0A9X2H4W1</accession>
<dbReference type="EMBL" id="JAMZDY010000001">
    <property type="protein sequence ID" value="MCP2369464.1"/>
    <property type="molecule type" value="Genomic_DNA"/>
</dbReference>
<comment type="caution">
    <text evidence="3">The sequence shown here is derived from an EMBL/GenBank/DDBJ whole genome shotgun (WGS) entry which is preliminary data.</text>
</comment>
<protein>
    <submittedName>
        <fullName evidence="3">Pyruvyl transferase</fullName>
    </submittedName>
</protein>
<feature type="region of interest" description="Disordered" evidence="1">
    <location>
        <begin position="264"/>
        <end position="286"/>
    </location>
</feature>
<evidence type="ECO:0000256" key="1">
    <source>
        <dbReference type="SAM" id="MobiDB-lite"/>
    </source>
</evidence>
<proteinExistence type="predicted"/>
<dbReference type="Proteomes" id="UP001139722">
    <property type="component" value="Unassembled WGS sequence"/>
</dbReference>
<evidence type="ECO:0000313" key="3">
    <source>
        <dbReference type="EMBL" id="MCP2369464.1"/>
    </source>
</evidence>